<sequence>MSDPVGFAERNRSYVKNNKSDNHSKGGRLARRARSFKDDFLGRINQIRSPSGNRAASPNKNTKSKTKTVPEVSEESPSNRPGKEVDTILRSVRLLATDLRYFQDCVDKNILEMLPGSATVVLETVLNIHSVLRESLLNEQSSLMLSASNQVYQTLANLIRWSDNILLYGEKSAEKDDVKEIVQAVRDAVKSLVQLSLDRFQNKDTRNSSDFSTQPLSSPKPESPHRSSLPDIPLTPRELEILEQTKIPEVPIISQLHHSASSDSILGPGSSVRLHEPPPKPPLPAFRERIPADSSSSYEDAFLNCEFQLDSAPPLPPKKRLISNDTNTDHSRIYPPNNSNLCGSCGSINTDFNSLCTIDWTSPFSQSPENLTPMSKSSASSLDSNLNNSIDDLSYNKHRFMKCSETQEFMFSKQHFLPNFSSQTYNCELSSYTSTMTTASTSVSLHSNEVHENSSAFAESRNEISFRKEFSYQSSSAQSSINQSTSMADNEPPPALPVKLRKLRNLTLSQYDNMPQLLIPDIDVAEVDGHSPQCLLVQSPQSWLGSSHAPLCPHHHKTDEEDENENGKPPPLPPKEKTIRAYMQMIGSYSQPSESEFFRHSVHTYKVVQANWQQIEMSIMQNNSFSTTMEECAIYDGYSINASSTSGGETEQGFHSNPPLIPPKKNKANSSNSQNQIQNLDLEPVSPSSALSPTAQSSEGSSPFAEKNYEKPNFLMPVSEVENLSDPQCALDDLDPAEYLIMKKAGEDGPDLRGGSVDSLIVLATRASKNDFLYQEAFLTTYRTFISPHDLICKLLYRYNKFIPVCDMRQRAARNSFALLVRVVDDLCLTDINENILKILMDFICQLVSRGDLLPARALRKKVVEKCYLKQRSLLNTKILLPSMAVTTHKASLLDFKSETIAEQMTVLDADLFQKIEIPEVLLWAKEQKEDLSPNLTTFTEHFNKMSYWARSRILEQEEAKDRERYVVKFIKVMKYLRKLNNFNSYLAILSALDSAPIRRLEWQRNITEGLKEYCALIDSSSSFRAYRQALAETSPPCIPYIGLILQDLTFVHIGNSDMLTEESINFSKRWQQFNILDNMRRFKHCQYPVKRSDQIISFFNNFDDYLCEEAMWQISETIKPRGGKKKSCDQT</sequence>
<evidence type="ECO:0000313" key="7">
    <source>
        <dbReference type="EMBL" id="KAG8188350.1"/>
    </source>
</evidence>
<dbReference type="PROSITE" id="PS50009">
    <property type="entry name" value="RASGEF_CAT"/>
    <property type="match status" value="1"/>
</dbReference>
<organism evidence="7 8">
    <name type="scientific">Oedothorax gibbosus</name>
    <dbReference type="NCBI Taxonomy" id="931172"/>
    <lineage>
        <taxon>Eukaryota</taxon>
        <taxon>Metazoa</taxon>
        <taxon>Ecdysozoa</taxon>
        <taxon>Arthropoda</taxon>
        <taxon>Chelicerata</taxon>
        <taxon>Arachnida</taxon>
        <taxon>Araneae</taxon>
        <taxon>Araneomorphae</taxon>
        <taxon>Entelegynae</taxon>
        <taxon>Araneoidea</taxon>
        <taxon>Linyphiidae</taxon>
        <taxon>Erigoninae</taxon>
        <taxon>Oedothorax</taxon>
    </lineage>
</organism>
<dbReference type="GO" id="GO:0005085">
    <property type="term" value="F:guanyl-nucleotide exchange factor activity"/>
    <property type="evidence" value="ECO:0007669"/>
    <property type="project" value="UniProtKB-KW"/>
</dbReference>
<dbReference type="GO" id="GO:0007265">
    <property type="term" value="P:Ras protein signal transduction"/>
    <property type="evidence" value="ECO:0007669"/>
    <property type="project" value="TreeGrafter"/>
</dbReference>
<dbReference type="SMART" id="SM00229">
    <property type="entry name" value="RasGEFN"/>
    <property type="match status" value="1"/>
</dbReference>
<gene>
    <name evidence="7" type="ORF">JTE90_022551</name>
</gene>
<feature type="compositionally biased region" description="Polar residues" evidence="4">
    <location>
        <begin position="686"/>
        <end position="701"/>
    </location>
</feature>
<keyword evidence="8" id="KW-1185">Reference proteome</keyword>
<dbReference type="GO" id="GO:0005886">
    <property type="term" value="C:plasma membrane"/>
    <property type="evidence" value="ECO:0007669"/>
    <property type="project" value="TreeGrafter"/>
</dbReference>
<feature type="compositionally biased region" description="Polar residues" evidence="4">
    <location>
        <begin position="46"/>
        <end position="58"/>
    </location>
</feature>
<dbReference type="Pfam" id="PF00618">
    <property type="entry name" value="RasGEF_N"/>
    <property type="match status" value="1"/>
</dbReference>
<feature type="region of interest" description="Disordered" evidence="4">
    <location>
        <begin position="203"/>
        <end position="232"/>
    </location>
</feature>
<evidence type="ECO:0000256" key="3">
    <source>
        <dbReference type="PROSITE-ProRule" id="PRU00168"/>
    </source>
</evidence>
<dbReference type="InterPro" id="IPR019804">
    <property type="entry name" value="Ras_G-nucl-exch_fac_CS"/>
</dbReference>
<name>A0AAV6UVL2_9ARAC</name>
<dbReference type="Pfam" id="PF00617">
    <property type="entry name" value="RasGEF"/>
    <property type="match status" value="1"/>
</dbReference>
<feature type="region of interest" description="Disordered" evidence="4">
    <location>
        <begin position="644"/>
        <end position="706"/>
    </location>
</feature>
<dbReference type="AlphaFoldDB" id="A0AAV6UVL2"/>
<dbReference type="EMBL" id="JAFNEN010000240">
    <property type="protein sequence ID" value="KAG8188350.1"/>
    <property type="molecule type" value="Genomic_DNA"/>
</dbReference>
<dbReference type="CDD" id="cd00155">
    <property type="entry name" value="RasGEF"/>
    <property type="match status" value="1"/>
</dbReference>
<feature type="region of interest" description="Disordered" evidence="4">
    <location>
        <begin position="264"/>
        <end position="283"/>
    </location>
</feature>
<evidence type="ECO:0000259" key="6">
    <source>
        <dbReference type="PROSITE" id="PS50212"/>
    </source>
</evidence>
<feature type="compositionally biased region" description="Basic residues" evidence="4">
    <location>
        <begin position="25"/>
        <end position="34"/>
    </location>
</feature>
<dbReference type="InterPro" id="IPR023578">
    <property type="entry name" value="Ras_GEF_dom_sf"/>
</dbReference>
<dbReference type="Gene3D" id="1.10.840.10">
    <property type="entry name" value="Ras guanine-nucleotide exchange factors catalytic domain"/>
    <property type="match status" value="1"/>
</dbReference>
<evidence type="ECO:0000313" key="8">
    <source>
        <dbReference type="Proteomes" id="UP000827092"/>
    </source>
</evidence>
<reference evidence="7 8" key="1">
    <citation type="journal article" date="2022" name="Nat. Ecol. Evol.">
        <title>A masculinizing supergene underlies an exaggerated male reproductive morph in a spider.</title>
        <authorList>
            <person name="Hendrickx F."/>
            <person name="De Corte Z."/>
            <person name="Sonet G."/>
            <person name="Van Belleghem S.M."/>
            <person name="Kostlbacher S."/>
            <person name="Vangestel C."/>
        </authorList>
    </citation>
    <scope>NUCLEOTIDE SEQUENCE [LARGE SCALE GENOMIC DNA]</scope>
    <source>
        <strain evidence="7">W744_W776</strain>
    </source>
</reference>
<dbReference type="InterPro" id="IPR008937">
    <property type="entry name" value="Ras-like_GEF"/>
</dbReference>
<comment type="caution">
    <text evidence="7">The sequence shown here is derived from an EMBL/GenBank/DDBJ whole genome shotgun (WGS) entry which is preliminary data.</text>
</comment>
<dbReference type="PANTHER" id="PTHR23113">
    <property type="entry name" value="GUANINE NUCLEOTIDE EXCHANGE FACTOR"/>
    <property type="match status" value="1"/>
</dbReference>
<dbReference type="PROSITE" id="PS50212">
    <property type="entry name" value="RASGEF_NTER"/>
    <property type="match status" value="1"/>
</dbReference>
<evidence type="ECO:0000256" key="2">
    <source>
        <dbReference type="ARBA" id="ARBA00083313"/>
    </source>
</evidence>
<feature type="domain" description="Ras-GEF" evidence="5">
    <location>
        <begin position="897"/>
        <end position="1122"/>
    </location>
</feature>
<feature type="compositionally biased region" description="Low complexity" evidence="4">
    <location>
        <begin position="668"/>
        <end position="679"/>
    </location>
</feature>
<evidence type="ECO:0000256" key="1">
    <source>
        <dbReference type="ARBA" id="ARBA00022658"/>
    </source>
</evidence>
<dbReference type="SMART" id="SM00147">
    <property type="entry name" value="RasGEF"/>
    <property type="match status" value="1"/>
</dbReference>
<dbReference type="PANTHER" id="PTHR23113:SF224">
    <property type="entry name" value="RAP GUANINE NUCLEOTIDE EXCHANGE FACTOR 1"/>
    <property type="match status" value="1"/>
</dbReference>
<protein>
    <recommendedName>
        <fullName evidence="2">CRK SH3-binding GNRP</fullName>
    </recommendedName>
</protein>
<feature type="compositionally biased region" description="Polar residues" evidence="4">
    <location>
        <begin position="208"/>
        <end position="217"/>
    </location>
</feature>
<evidence type="ECO:0000259" key="5">
    <source>
        <dbReference type="PROSITE" id="PS50009"/>
    </source>
</evidence>
<dbReference type="PROSITE" id="PS00720">
    <property type="entry name" value="RASGEF"/>
    <property type="match status" value="1"/>
</dbReference>
<dbReference type="Proteomes" id="UP000827092">
    <property type="component" value="Unassembled WGS sequence"/>
</dbReference>
<keyword evidence="1 3" id="KW-0344">Guanine-nucleotide releasing factor</keyword>
<dbReference type="Gene3D" id="1.20.870.10">
    <property type="entry name" value="Son of sevenless (SoS) protein Chain: S domain 1"/>
    <property type="match status" value="1"/>
</dbReference>
<dbReference type="InterPro" id="IPR001895">
    <property type="entry name" value="RASGEF_cat_dom"/>
</dbReference>
<dbReference type="SUPFAM" id="SSF48366">
    <property type="entry name" value="Ras GEF"/>
    <property type="match status" value="1"/>
</dbReference>
<feature type="domain" description="N-terminal Ras-GEF" evidence="6">
    <location>
        <begin position="748"/>
        <end position="868"/>
    </location>
</feature>
<feature type="compositionally biased region" description="Polar residues" evidence="4">
    <location>
        <begin position="644"/>
        <end position="655"/>
    </location>
</feature>
<dbReference type="InterPro" id="IPR000651">
    <property type="entry name" value="Ras-like_Gua-exchang_fac_N"/>
</dbReference>
<accession>A0AAV6UVL2</accession>
<feature type="region of interest" description="Disordered" evidence="4">
    <location>
        <begin position="1"/>
        <end position="84"/>
    </location>
</feature>
<dbReference type="InterPro" id="IPR036964">
    <property type="entry name" value="RASGEF_cat_dom_sf"/>
</dbReference>
<proteinExistence type="predicted"/>
<evidence type="ECO:0000256" key="4">
    <source>
        <dbReference type="SAM" id="MobiDB-lite"/>
    </source>
</evidence>
<feature type="region of interest" description="Disordered" evidence="4">
    <location>
        <begin position="547"/>
        <end position="576"/>
    </location>
</feature>
<dbReference type="CDD" id="cd06224">
    <property type="entry name" value="REM"/>
    <property type="match status" value="1"/>
</dbReference>
<dbReference type="FunFam" id="1.10.840.10:FF:000009">
    <property type="entry name" value="rap guanine nucleotide exchange factor 1"/>
    <property type="match status" value="1"/>
</dbReference>